<proteinExistence type="predicted"/>
<dbReference type="AlphaFoldDB" id="A0A2K8Z0W7"/>
<organism evidence="1 2">
    <name type="scientific">Spirosoma pollinicola</name>
    <dbReference type="NCBI Taxonomy" id="2057025"/>
    <lineage>
        <taxon>Bacteria</taxon>
        <taxon>Pseudomonadati</taxon>
        <taxon>Bacteroidota</taxon>
        <taxon>Cytophagia</taxon>
        <taxon>Cytophagales</taxon>
        <taxon>Cytophagaceae</taxon>
        <taxon>Spirosoma</taxon>
    </lineage>
</organism>
<evidence type="ECO:0008006" key="3">
    <source>
        <dbReference type="Google" id="ProtNLM"/>
    </source>
</evidence>
<dbReference type="CDD" id="cd00719">
    <property type="entry name" value="GIY-YIG_SF"/>
    <property type="match status" value="1"/>
</dbReference>
<sequence length="190" mass="21711">MENSEKIARMGLDLGRIIDGEMPFKAHPCIYYLINAMNDVVFVGQTVDLQSRLLEHKRAGVNFVRFRFFGCEERDLDRLEQGAIVRLKPALNKAPKMPKLKSASGHLSKQLICLKHNITPIAFDRLREAFGLHPTSSFGNAKYYKPEDVELWVRRFKGLVVSGRHVLQVKPTYLAVGISSRTRQIQLFTK</sequence>
<accession>A0A2K8Z0W7</accession>
<evidence type="ECO:0000313" key="1">
    <source>
        <dbReference type="EMBL" id="AUD03533.1"/>
    </source>
</evidence>
<protein>
    <recommendedName>
        <fullName evidence="3">GIY-YIG domain-containing protein</fullName>
    </recommendedName>
</protein>
<gene>
    <name evidence="1" type="ORF">CWM47_17880</name>
</gene>
<name>A0A2K8Z0W7_9BACT</name>
<dbReference type="SUPFAM" id="SSF82771">
    <property type="entry name" value="GIY-YIG endonuclease"/>
    <property type="match status" value="1"/>
</dbReference>
<keyword evidence="2" id="KW-1185">Reference proteome</keyword>
<dbReference type="InterPro" id="IPR035901">
    <property type="entry name" value="GIY-YIG_endonuc_sf"/>
</dbReference>
<dbReference type="KEGG" id="spir:CWM47_17880"/>
<dbReference type="RefSeq" id="WP_100989600.1">
    <property type="nucleotide sequence ID" value="NZ_CP025096.1"/>
</dbReference>
<reference evidence="1 2" key="1">
    <citation type="submission" date="2017-11" db="EMBL/GenBank/DDBJ databases">
        <title>Taxonomic description and genome sequences of Spirosoma HA7 sp. nov., isolated from pollen microhabitat of Corylus avellana.</title>
        <authorList>
            <person name="Ambika Manirajan B."/>
            <person name="Suarez C."/>
            <person name="Ratering S."/>
            <person name="Geissler-Plaum R."/>
            <person name="Cardinale M."/>
            <person name="Sylvia S."/>
        </authorList>
    </citation>
    <scope>NUCLEOTIDE SEQUENCE [LARGE SCALE GENOMIC DNA]</scope>
    <source>
        <strain evidence="1 2">HA7</strain>
    </source>
</reference>
<evidence type="ECO:0000313" key="2">
    <source>
        <dbReference type="Proteomes" id="UP000232883"/>
    </source>
</evidence>
<dbReference type="OrthoDB" id="951400at2"/>
<dbReference type="EMBL" id="CP025096">
    <property type="protein sequence ID" value="AUD03533.1"/>
    <property type="molecule type" value="Genomic_DNA"/>
</dbReference>
<dbReference type="Proteomes" id="UP000232883">
    <property type="component" value="Chromosome"/>
</dbReference>